<dbReference type="Pfam" id="PF00557">
    <property type="entry name" value="Peptidase_M24"/>
    <property type="match status" value="1"/>
</dbReference>
<evidence type="ECO:0000313" key="11">
    <source>
        <dbReference type="Proteomes" id="UP000886523"/>
    </source>
</evidence>
<feature type="region of interest" description="Disordered" evidence="6">
    <location>
        <begin position="301"/>
        <end position="328"/>
    </location>
</feature>
<organism evidence="10 11">
    <name type="scientific">Hydnum rufescens UP504</name>
    <dbReference type="NCBI Taxonomy" id="1448309"/>
    <lineage>
        <taxon>Eukaryota</taxon>
        <taxon>Fungi</taxon>
        <taxon>Dikarya</taxon>
        <taxon>Basidiomycota</taxon>
        <taxon>Agaricomycotina</taxon>
        <taxon>Agaricomycetes</taxon>
        <taxon>Cantharellales</taxon>
        <taxon>Hydnaceae</taxon>
        <taxon>Hydnum</taxon>
    </lineage>
</organism>
<comment type="caution">
    <text evidence="10">The sequence shown here is derived from an EMBL/GenBank/DDBJ whole genome shotgun (WGS) entry which is preliminary data.</text>
</comment>
<reference evidence="10" key="1">
    <citation type="journal article" date="2020" name="Nat. Commun.">
        <title>Large-scale genome sequencing of mycorrhizal fungi provides insights into the early evolution of symbiotic traits.</title>
        <authorList>
            <person name="Miyauchi S."/>
            <person name="Kiss E."/>
            <person name="Kuo A."/>
            <person name="Drula E."/>
            <person name="Kohler A."/>
            <person name="Sanchez-Garcia M."/>
            <person name="Morin E."/>
            <person name="Andreopoulos B."/>
            <person name="Barry K.W."/>
            <person name="Bonito G."/>
            <person name="Buee M."/>
            <person name="Carver A."/>
            <person name="Chen C."/>
            <person name="Cichocki N."/>
            <person name="Clum A."/>
            <person name="Culley D."/>
            <person name="Crous P.W."/>
            <person name="Fauchery L."/>
            <person name="Girlanda M."/>
            <person name="Hayes R.D."/>
            <person name="Keri Z."/>
            <person name="LaButti K."/>
            <person name="Lipzen A."/>
            <person name="Lombard V."/>
            <person name="Magnuson J."/>
            <person name="Maillard F."/>
            <person name="Murat C."/>
            <person name="Nolan M."/>
            <person name="Ohm R.A."/>
            <person name="Pangilinan J."/>
            <person name="Pereira M.F."/>
            <person name="Perotto S."/>
            <person name="Peter M."/>
            <person name="Pfister S."/>
            <person name="Riley R."/>
            <person name="Sitrit Y."/>
            <person name="Stielow J.B."/>
            <person name="Szollosi G."/>
            <person name="Zifcakova L."/>
            <person name="Stursova M."/>
            <person name="Spatafora J.W."/>
            <person name="Tedersoo L."/>
            <person name="Vaario L.M."/>
            <person name="Yamada A."/>
            <person name="Yan M."/>
            <person name="Wang P."/>
            <person name="Xu J."/>
            <person name="Bruns T."/>
            <person name="Baldrian P."/>
            <person name="Vilgalys R."/>
            <person name="Dunand C."/>
            <person name="Henrissat B."/>
            <person name="Grigoriev I.V."/>
            <person name="Hibbett D."/>
            <person name="Nagy L.G."/>
            <person name="Martin F.M."/>
        </authorList>
    </citation>
    <scope>NUCLEOTIDE SEQUENCE</scope>
    <source>
        <strain evidence="10">UP504</strain>
    </source>
</reference>
<dbReference type="InterPro" id="IPR036005">
    <property type="entry name" value="Creatinase/aminopeptidase-like"/>
</dbReference>
<evidence type="ECO:0000256" key="5">
    <source>
        <dbReference type="ARBA" id="ARBA00023211"/>
    </source>
</evidence>
<dbReference type="FunFam" id="3.90.230.10:FF:000007">
    <property type="entry name" value="Xaa-Pro aminopeptidase P"/>
    <property type="match status" value="1"/>
</dbReference>
<keyword evidence="3" id="KW-0479">Metal-binding</keyword>
<dbReference type="Gene3D" id="3.40.350.10">
    <property type="entry name" value="Creatinase/prolidase N-terminal domain"/>
    <property type="match status" value="2"/>
</dbReference>
<dbReference type="FunFam" id="3.40.350.10:FF:000003">
    <property type="entry name" value="Xaa-pro aminopeptidase P"/>
    <property type="match status" value="1"/>
</dbReference>
<evidence type="ECO:0000313" key="10">
    <source>
        <dbReference type="EMBL" id="KAF9509095.1"/>
    </source>
</evidence>
<dbReference type="InterPro" id="IPR050422">
    <property type="entry name" value="X-Pro_aminopeptidase_P"/>
</dbReference>
<feature type="compositionally biased region" description="Low complexity" evidence="6">
    <location>
        <begin position="19"/>
        <end position="34"/>
    </location>
</feature>
<dbReference type="SUPFAM" id="SSF53092">
    <property type="entry name" value="Creatinase/prolidase N-terminal domain"/>
    <property type="match status" value="1"/>
</dbReference>
<feature type="region of interest" description="Disordered" evidence="6">
    <location>
        <begin position="91"/>
        <end position="118"/>
    </location>
</feature>
<dbReference type="SUPFAM" id="SSF55920">
    <property type="entry name" value="Creatinase/aminopeptidase"/>
    <property type="match status" value="1"/>
</dbReference>
<keyword evidence="5" id="KW-0464">Manganese</keyword>
<evidence type="ECO:0000259" key="9">
    <source>
        <dbReference type="Pfam" id="PF16188"/>
    </source>
</evidence>
<dbReference type="InterPro" id="IPR000994">
    <property type="entry name" value="Pept_M24"/>
</dbReference>
<protein>
    <recommendedName>
        <fullName evidence="12">Creatinase/aminopeptidase</fullName>
    </recommendedName>
</protein>
<feature type="domain" description="Peptidase M24" evidence="7">
    <location>
        <begin position="456"/>
        <end position="667"/>
    </location>
</feature>
<dbReference type="GO" id="GO:0070006">
    <property type="term" value="F:metalloaminopeptidase activity"/>
    <property type="evidence" value="ECO:0007669"/>
    <property type="project" value="InterPro"/>
</dbReference>
<feature type="compositionally biased region" description="Polar residues" evidence="6">
    <location>
        <begin position="35"/>
        <end position="45"/>
    </location>
</feature>
<dbReference type="Pfam" id="PF01321">
    <property type="entry name" value="Creatinase_N"/>
    <property type="match status" value="1"/>
</dbReference>
<name>A0A9P6DSY4_9AGAM</name>
<dbReference type="InterPro" id="IPR000587">
    <property type="entry name" value="Creatinase_N"/>
</dbReference>
<dbReference type="Gene3D" id="3.90.230.10">
    <property type="entry name" value="Creatinase/methionine aminopeptidase superfamily"/>
    <property type="match status" value="1"/>
</dbReference>
<gene>
    <name evidence="10" type="ORF">BS47DRAFT_1349610</name>
</gene>
<evidence type="ECO:0000256" key="1">
    <source>
        <dbReference type="ARBA" id="ARBA00001936"/>
    </source>
</evidence>
<accession>A0A9P6DSY4</accession>
<dbReference type="Proteomes" id="UP000886523">
    <property type="component" value="Unassembled WGS sequence"/>
</dbReference>
<dbReference type="InterPro" id="IPR033740">
    <property type="entry name" value="Pept_M24B"/>
</dbReference>
<dbReference type="Pfam" id="PF16188">
    <property type="entry name" value="Peptidase_M24_C"/>
    <property type="match status" value="1"/>
</dbReference>
<evidence type="ECO:0000259" key="7">
    <source>
        <dbReference type="Pfam" id="PF00557"/>
    </source>
</evidence>
<dbReference type="GO" id="GO:0046872">
    <property type="term" value="F:metal ion binding"/>
    <property type="evidence" value="ECO:0007669"/>
    <property type="project" value="UniProtKB-KW"/>
</dbReference>
<proteinExistence type="inferred from homology"/>
<feature type="domain" description="Peptidase M24 C-terminal" evidence="9">
    <location>
        <begin position="679"/>
        <end position="738"/>
    </location>
</feature>
<dbReference type="PANTHER" id="PTHR43763">
    <property type="entry name" value="XAA-PRO AMINOPEPTIDASE 1"/>
    <property type="match status" value="1"/>
</dbReference>
<evidence type="ECO:0008006" key="12">
    <source>
        <dbReference type="Google" id="ProtNLM"/>
    </source>
</evidence>
<dbReference type="EMBL" id="MU129043">
    <property type="protein sequence ID" value="KAF9509095.1"/>
    <property type="molecule type" value="Genomic_DNA"/>
</dbReference>
<comment type="similarity">
    <text evidence="2">Belongs to the peptidase M24B family.</text>
</comment>
<dbReference type="AlphaFoldDB" id="A0A9P6DSY4"/>
<feature type="compositionally biased region" description="Low complexity" evidence="6">
    <location>
        <begin position="95"/>
        <end position="112"/>
    </location>
</feature>
<keyword evidence="11" id="KW-1185">Reference proteome</keyword>
<dbReference type="CDD" id="cd01085">
    <property type="entry name" value="APP"/>
    <property type="match status" value="1"/>
</dbReference>
<keyword evidence="4" id="KW-0378">Hydrolase</keyword>
<dbReference type="InterPro" id="IPR032416">
    <property type="entry name" value="Peptidase_M24_C"/>
</dbReference>
<dbReference type="Pfam" id="PF16189">
    <property type="entry name" value="Creatinase_N_2"/>
    <property type="match status" value="1"/>
</dbReference>
<evidence type="ECO:0000259" key="8">
    <source>
        <dbReference type="Pfam" id="PF01321"/>
    </source>
</evidence>
<dbReference type="InterPro" id="IPR029149">
    <property type="entry name" value="Creatin/AminoP/Spt16_N"/>
</dbReference>
<evidence type="ECO:0000256" key="6">
    <source>
        <dbReference type="SAM" id="MobiDB-lite"/>
    </source>
</evidence>
<comment type="cofactor">
    <cofactor evidence="1">
        <name>Mn(2+)</name>
        <dbReference type="ChEBI" id="CHEBI:29035"/>
    </cofactor>
</comment>
<sequence length="754" mass="83327">MAPFYPSFVRKNSLKRKGSISNDRSLSSLNNSTNEKPSASVDTIATASVHKKSSLDTLRPSANKSAINIVPPGFGWGKVIKEGKLLSISTFGPKQPVSPTSSAQTQTPTSPTSHKRLDSTARLASLRELMRAEPDGGLDYYIIPSEDAHQSEYTAPSDRRREFISGFTGSSGTVIVSRNEAHAFTDSRYFVQASRELDGNWTLHKVGLPGVLPWSEWIKDRPRGSRVGIDSRLIAHEAAVVLSSSLSSRYSKLTFPRVNLVDKIWKARPPKPQGAVFQLDVRYTGKSASEKLEDVRTWIRSQRPPTPPVVTKAPKDSNPDAKPPSPVKPPMAPVAAFVSSLASIAWVLNIRGNDVPFNPLVISYLFITTKQAILFVDKAKISPEIATYLKSQNISVREYGDVWSFLRRAEWGDGKVLIDPKTPYAVSLMLTSSRYTLAPSFIEKQKAVKNPVELQGFRNAYARDAAAMVRWYAWLDEQIKGGAQITEWEAAEELTKFREENGDFWGLAYENISASGPNAALPHYSATQEGAAIIDIVTPYLNDSGGQYLDGTCDTTRTVHFGFPTNEQMEAYTRVLQGHIAIDQAIFPEGTTGAQLDVLARKALWKDGLNYLHGTGHGIGAFLNVHEGPHGFGIAVPLEIGNIITNEPGFYKEGSFGIRIESALVVKRVTTKGKFGGNQWLGFERLTQVPIQTKMIKMELLTKEEKAWVKDHNIACRTRLDPLIAHDKRAVRWIRRESTKSGSSNAVGLTFDWD</sequence>
<evidence type="ECO:0000256" key="2">
    <source>
        <dbReference type="ARBA" id="ARBA00008766"/>
    </source>
</evidence>
<evidence type="ECO:0000256" key="3">
    <source>
        <dbReference type="ARBA" id="ARBA00022723"/>
    </source>
</evidence>
<evidence type="ECO:0000256" key="4">
    <source>
        <dbReference type="ARBA" id="ARBA00022801"/>
    </source>
</evidence>
<dbReference type="PANTHER" id="PTHR43763:SF17">
    <property type="entry name" value="AMINOPEPTIDASE P, CYTOPLASMIC-RELATED"/>
    <property type="match status" value="1"/>
</dbReference>
<dbReference type="GO" id="GO:0005737">
    <property type="term" value="C:cytoplasm"/>
    <property type="evidence" value="ECO:0007669"/>
    <property type="project" value="UniProtKB-ARBA"/>
</dbReference>
<feature type="domain" description="Creatinase N-terminal" evidence="8">
    <location>
        <begin position="122"/>
        <end position="246"/>
    </location>
</feature>
<dbReference type="OrthoDB" id="9995434at2759"/>
<feature type="region of interest" description="Disordered" evidence="6">
    <location>
        <begin position="16"/>
        <end position="45"/>
    </location>
</feature>